<keyword evidence="2" id="KW-0378">Hydrolase</keyword>
<evidence type="ECO:0000313" key="3">
    <source>
        <dbReference type="Proteomes" id="UP000326912"/>
    </source>
</evidence>
<dbReference type="PIRSF" id="PIRSF036521">
    <property type="entry name" value="UCP036521_pph"/>
    <property type="match status" value="1"/>
</dbReference>
<dbReference type="CDD" id="cd11535">
    <property type="entry name" value="NTP-PPase_SsMazG"/>
    <property type="match status" value="1"/>
</dbReference>
<proteinExistence type="predicted"/>
<protein>
    <submittedName>
        <fullName evidence="2">Nucleotide pyrophosphohydrolase</fullName>
    </submittedName>
</protein>
<dbReference type="InterPro" id="IPR004518">
    <property type="entry name" value="MazG-like_dom"/>
</dbReference>
<feature type="domain" description="NTP pyrophosphohydrolase MazG-like" evidence="1">
    <location>
        <begin position="38"/>
        <end position="100"/>
    </location>
</feature>
<dbReference type="SUPFAM" id="SSF101386">
    <property type="entry name" value="all-alpha NTP pyrophosphatases"/>
    <property type="match status" value="1"/>
</dbReference>
<comment type="caution">
    <text evidence="2">The sequence shown here is derived from an EMBL/GenBank/DDBJ whole genome shotgun (WGS) entry which is preliminary data.</text>
</comment>
<accession>A0A5J4L1B2</accession>
<name>A0A5J4L1B2_9CHLR</name>
<gene>
    <name evidence="2" type="ORF">KDW_54180</name>
</gene>
<dbReference type="InterPro" id="IPR011411">
    <property type="entry name" value="MazG-related_YvdC"/>
</dbReference>
<keyword evidence="3" id="KW-1185">Reference proteome</keyword>
<evidence type="ECO:0000313" key="2">
    <source>
        <dbReference type="EMBL" id="GER91256.1"/>
    </source>
</evidence>
<dbReference type="Proteomes" id="UP000326912">
    <property type="component" value="Unassembled WGS sequence"/>
</dbReference>
<dbReference type="AlphaFoldDB" id="A0A5J4L1B2"/>
<dbReference type="GO" id="GO:0016787">
    <property type="term" value="F:hydrolase activity"/>
    <property type="evidence" value="ECO:0007669"/>
    <property type="project" value="UniProtKB-KW"/>
</dbReference>
<dbReference type="PANTHER" id="PTHR42702:SF1">
    <property type="entry name" value="REGULATORY PROTEIN FOR BETA-LACTAMASE"/>
    <property type="match status" value="1"/>
</dbReference>
<dbReference type="Gene3D" id="1.10.287.1080">
    <property type="entry name" value="MazG-like"/>
    <property type="match status" value="1"/>
</dbReference>
<reference evidence="2 3" key="1">
    <citation type="submission" date="2019-10" db="EMBL/GenBank/DDBJ databases">
        <title>Dictyobacter vulcani sp. nov., within the class Ktedonobacteria, isolated from soil of volcanic Mt. Zao.</title>
        <authorList>
            <person name="Zheng Y."/>
            <person name="Wang C.M."/>
            <person name="Sakai Y."/>
            <person name="Abe K."/>
            <person name="Yokota A."/>
            <person name="Yabe S."/>
        </authorList>
    </citation>
    <scope>NUCLEOTIDE SEQUENCE [LARGE SCALE GENOMIC DNA]</scope>
    <source>
        <strain evidence="2 3">W12</strain>
    </source>
</reference>
<dbReference type="PANTHER" id="PTHR42702">
    <property type="entry name" value="NUCLEOTIDE PYROPHOSPHOHYDROLASE"/>
    <property type="match status" value="1"/>
</dbReference>
<sequence>MAVLKDEPTLKDLQQYMAAVCVERGWTKDSPAEKFVLFIEEVGELAKAMRKAAGLYEEKAKQRDINLEEEFSDVLSYLLDLANTFDIDLEQAFRAKEKVNQSRSWE</sequence>
<evidence type="ECO:0000259" key="1">
    <source>
        <dbReference type="Pfam" id="PF03819"/>
    </source>
</evidence>
<dbReference type="EMBL" id="BKZW01000003">
    <property type="protein sequence ID" value="GER91256.1"/>
    <property type="molecule type" value="Genomic_DNA"/>
</dbReference>
<organism evidence="2 3">
    <name type="scientific">Dictyobacter vulcani</name>
    <dbReference type="NCBI Taxonomy" id="2607529"/>
    <lineage>
        <taxon>Bacteria</taxon>
        <taxon>Bacillati</taxon>
        <taxon>Chloroflexota</taxon>
        <taxon>Ktedonobacteria</taxon>
        <taxon>Ktedonobacterales</taxon>
        <taxon>Dictyobacteraceae</taxon>
        <taxon>Dictyobacter</taxon>
    </lineage>
</organism>
<dbReference type="Pfam" id="PF03819">
    <property type="entry name" value="MazG"/>
    <property type="match status" value="1"/>
</dbReference>